<feature type="compositionally biased region" description="Basic and acidic residues" evidence="1">
    <location>
        <begin position="31"/>
        <end position="45"/>
    </location>
</feature>
<reference evidence="2" key="1">
    <citation type="journal article" date="2023" name="J. Vet. Diagn. Invest.">
        <title>Oxytetracycline-resistant Paenibacillus larvae identified in commercial beekeeping operations in Saskatchewan using pooled honey sampling.</title>
        <authorList>
            <person name="Obshta O."/>
            <person name="Zabrodski M.W."/>
            <person name="Soomro T."/>
            <person name="Wilson G."/>
            <person name="Masood F."/>
            <person name="Thebeau J."/>
            <person name="Silva M.C.B."/>
            <person name="Biganski S."/>
            <person name="Kozii I.V."/>
            <person name="Koziy R.V."/>
            <person name="Raza M.F."/>
            <person name="Jose M.S."/>
            <person name="Simko E."/>
            <person name="Wood S.C."/>
        </authorList>
    </citation>
    <scope>NUCLEOTIDE SEQUENCE</scope>
    <source>
        <strain evidence="2">PL001</strain>
    </source>
</reference>
<proteinExistence type="predicted"/>
<dbReference type="AlphaFoldDB" id="A0AAP5JUZ7"/>
<gene>
    <name evidence="2" type="ORF">P7H09_13785</name>
</gene>
<name>A0AAP5JUZ7_9BACL</name>
<feature type="region of interest" description="Disordered" evidence="1">
    <location>
        <begin position="24"/>
        <end position="45"/>
    </location>
</feature>
<accession>A0AAP5JUZ7</accession>
<sequence>MTSKNIKVEVRNIRGEMIDTFLLGKKKKHQPEKTKETEAHEKNGE</sequence>
<evidence type="ECO:0000313" key="2">
    <source>
        <dbReference type="EMBL" id="MDT2252302.1"/>
    </source>
</evidence>
<evidence type="ECO:0000256" key="1">
    <source>
        <dbReference type="SAM" id="MobiDB-lite"/>
    </source>
</evidence>
<reference evidence="2" key="2">
    <citation type="submission" date="2023-03" db="EMBL/GenBank/DDBJ databases">
        <authorList>
            <person name="Obshta O."/>
            <person name="Zabrodski M.W."/>
            <person name="Soomro T."/>
            <person name="Wilson G."/>
            <person name="Masood F."/>
            <person name="Thebeau J."/>
            <person name="Bezerra Da Silva M.C."/>
            <person name="Raza F."/>
            <person name="Biganski S."/>
            <person name="Jose M."/>
            <person name="Camilli M."/>
            <person name="Kozii I.V."/>
            <person name="Kozii R.V."/>
            <person name="Simko E."/>
            <person name="Wood S.C."/>
        </authorList>
    </citation>
    <scope>NUCLEOTIDE SEQUENCE</scope>
    <source>
        <strain evidence="2">PL001</strain>
    </source>
</reference>
<comment type="caution">
    <text evidence="2">The sequence shown here is derived from an EMBL/GenBank/DDBJ whole genome shotgun (WGS) entry which is preliminary data.</text>
</comment>
<dbReference type="EMBL" id="JARQGV010000004">
    <property type="protein sequence ID" value="MDT2252302.1"/>
    <property type="molecule type" value="Genomic_DNA"/>
</dbReference>
<dbReference type="Proteomes" id="UP001259239">
    <property type="component" value="Unassembled WGS sequence"/>
</dbReference>
<dbReference type="RefSeq" id="WP_268589483.1">
    <property type="nucleotide sequence ID" value="NZ_JAMDNE010000076.1"/>
</dbReference>
<protein>
    <submittedName>
        <fullName evidence="2">Uncharacterized protein</fullName>
    </submittedName>
</protein>
<evidence type="ECO:0000313" key="3">
    <source>
        <dbReference type="Proteomes" id="UP001259239"/>
    </source>
</evidence>
<organism evidence="2 3">
    <name type="scientific">Paenibacillus larvae</name>
    <dbReference type="NCBI Taxonomy" id="1464"/>
    <lineage>
        <taxon>Bacteria</taxon>
        <taxon>Bacillati</taxon>
        <taxon>Bacillota</taxon>
        <taxon>Bacilli</taxon>
        <taxon>Bacillales</taxon>
        <taxon>Paenibacillaceae</taxon>
        <taxon>Paenibacillus</taxon>
    </lineage>
</organism>